<feature type="transmembrane region" description="Helical" evidence="1">
    <location>
        <begin position="150"/>
        <end position="170"/>
    </location>
</feature>
<dbReference type="PANTHER" id="PTHR44757">
    <property type="entry name" value="DIGUANYLATE CYCLASE DGCP"/>
    <property type="match status" value="1"/>
</dbReference>
<feature type="transmembrane region" description="Helical" evidence="1">
    <location>
        <begin position="72"/>
        <end position="91"/>
    </location>
</feature>
<dbReference type="Pfam" id="PF01590">
    <property type="entry name" value="GAF"/>
    <property type="match status" value="1"/>
</dbReference>
<dbReference type="Pfam" id="PF00563">
    <property type="entry name" value="EAL"/>
    <property type="match status" value="1"/>
</dbReference>
<feature type="domain" description="EAL" evidence="4">
    <location>
        <begin position="695"/>
        <end position="948"/>
    </location>
</feature>
<dbReference type="RefSeq" id="WP_162084368.1">
    <property type="nucleotide sequence ID" value="NZ_AP021881.1"/>
</dbReference>
<dbReference type="InterPro" id="IPR035965">
    <property type="entry name" value="PAS-like_dom_sf"/>
</dbReference>
<feature type="transmembrane region" description="Helical" evidence="1">
    <location>
        <begin position="6"/>
        <end position="26"/>
    </location>
</feature>
<dbReference type="InterPro" id="IPR035919">
    <property type="entry name" value="EAL_sf"/>
</dbReference>
<feature type="domain" description="GGDEF" evidence="5">
    <location>
        <begin position="548"/>
        <end position="686"/>
    </location>
</feature>
<dbReference type="Proteomes" id="UP000463939">
    <property type="component" value="Chromosome"/>
</dbReference>
<dbReference type="InterPro" id="IPR000160">
    <property type="entry name" value="GGDEF_dom"/>
</dbReference>
<dbReference type="SUPFAM" id="SSF55781">
    <property type="entry name" value="GAF domain-like"/>
    <property type="match status" value="1"/>
</dbReference>
<dbReference type="SMART" id="SM00267">
    <property type="entry name" value="GGDEF"/>
    <property type="match status" value="1"/>
</dbReference>
<dbReference type="EMBL" id="AP021881">
    <property type="protein sequence ID" value="BBP00437.1"/>
    <property type="molecule type" value="Genomic_DNA"/>
</dbReference>
<evidence type="ECO:0000313" key="7">
    <source>
        <dbReference type="Proteomes" id="UP000463939"/>
    </source>
</evidence>
<dbReference type="CDD" id="cd00130">
    <property type="entry name" value="PAS"/>
    <property type="match status" value="1"/>
</dbReference>
<dbReference type="NCBIfam" id="TIGR00229">
    <property type="entry name" value="sensory_box"/>
    <property type="match status" value="1"/>
</dbReference>
<feature type="domain" description="PAS" evidence="2">
    <location>
        <begin position="234"/>
        <end position="279"/>
    </location>
</feature>
<feature type="transmembrane region" description="Helical" evidence="1">
    <location>
        <begin position="98"/>
        <end position="116"/>
    </location>
</feature>
<feature type="transmembrane region" description="Helical" evidence="1">
    <location>
        <begin position="182"/>
        <end position="205"/>
    </location>
</feature>
<dbReference type="KEGG" id="sniv:SFSGTM_11450"/>
<dbReference type="SUPFAM" id="SSF55073">
    <property type="entry name" value="Nucleotide cyclase"/>
    <property type="match status" value="1"/>
</dbReference>
<evidence type="ECO:0008006" key="8">
    <source>
        <dbReference type="Google" id="ProtNLM"/>
    </source>
</evidence>
<dbReference type="PROSITE" id="PS50112">
    <property type="entry name" value="PAS"/>
    <property type="match status" value="1"/>
</dbReference>
<dbReference type="InterPro" id="IPR043128">
    <property type="entry name" value="Rev_trsase/Diguanyl_cyclase"/>
</dbReference>
<reference evidence="7" key="1">
    <citation type="submission" date="2019-11" db="EMBL/GenBank/DDBJ databases">
        <title>Isolation and characterization of a novel species in the genus Sulfuriferula.</title>
        <authorList>
            <person name="Mochizuki J."/>
            <person name="Kojima H."/>
            <person name="Fukui M."/>
        </authorList>
    </citation>
    <scope>NUCLEOTIDE SEQUENCE [LARGE SCALE GENOMIC DNA]</scope>
    <source>
        <strain evidence="7">SGTM</strain>
    </source>
</reference>
<gene>
    <name evidence="6" type="ORF">SFSGTM_11450</name>
</gene>
<dbReference type="Gene3D" id="3.30.450.20">
    <property type="entry name" value="PAS domain"/>
    <property type="match status" value="1"/>
</dbReference>
<dbReference type="SMART" id="SM00091">
    <property type="entry name" value="PAS"/>
    <property type="match status" value="1"/>
</dbReference>
<dbReference type="SMART" id="SM00052">
    <property type="entry name" value="EAL"/>
    <property type="match status" value="1"/>
</dbReference>
<feature type="transmembrane region" description="Helical" evidence="1">
    <location>
        <begin position="38"/>
        <end position="60"/>
    </location>
</feature>
<dbReference type="NCBIfam" id="TIGR00254">
    <property type="entry name" value="GGDEF"/>
    <property type="match status" value="1"/>
</dbReference>
<name>A0A809SDA3_9PROT</name>
<dbReference type="PANTHER" id="PTHR44757:SF2">
    <property type="entry name" value="BIOFILM ARCHITECTURE MAINTENANCE PROTEIN MBAA"/>
    <property type="match status" value="1"/>
</dbReference>
<evidence type="ECO:0000259" key="3">
    <source>
        <dbReference type="PROSITE" id="PS50113"/>
    </source>
</evidence>
<keyword evidence="7" id="KW-1185">Reference proteome</keyword>
<dbReference type="PROSITE" id="PS50887">
    <property type="entry name" value="GGDEF"/>
    <property type="match status" value="1"/>
</dbReference>
<keyword evidence="1" id="KW-1133">Transmembrane helix</keyword>
<dbReference type="AlphaFoldDB" id="A0A809SDA3"/>
<dbReference type="SUPFAM" id="SSF55785">
    <property type="entry name" value="PYP-like sensor domain (PAS domain)"/>
    <property type="match status" value="1"/>
</dbReference>
<dbReference type="InterPro" id="IPR029787">
    <property type="entry name" value="Nucleotide_cyclase"/>
</dbReference>
<evidence type="ECO:0000313" key="6">
    <source>
        <dbReference type="EMBL" id="BBP00437.1"/>
    </source>
</evidence>
<dbReference type="InterPro" id="IPR001633">
    <property type="entry name" value="EAL_dom"/>
</dbReference>
<dbReference type="SUPFAM" id="SSF141868">
    <property type="entry name" value="EAL domain-like"/>
    <property type="match status" value="1"/>
</dbReference>
<dbReference type="InterPro" id="IPR003018">
    <property type="entry name" value="GAF"/>
</dbReference>
<evidence type="ECO:0000259" key="4">
    <source>
        <dbReference type="PROSITE" id="PS50883"/>
    </source>
</evidence>
<dbReference type="Pfam" id="PF00990">
    <property type="entry name" value="GGDEF"/>
    <property type="match status" value="1"/>
</dbReference>
<evidence type="ECO:0000259" key="2">
    <source>
        <dbReference type="PROSITE" id="PS50112"/>
    </source>
</evidence>
<accession>A0A809SDA3</accession>
<keyword evidence="1" id="KW-0812">Transmembrane</keyword>
<dbReference type="InterPro" id="IPR000700">
    <property type="entry name" value="PAS-assoc_C"/>
</dbReference>
<evidence type="ECO:0000259" key="5">
    <source>
        <dbReference type="PROSITE" id="PS50887"/>
    </source>
</evidence>
<dbReference type="Gene3D" id="3.30.70.270">
    <property type="match status" value="1"/>
</dbReference>
<dbReference type="InterPro" id="IPR029016">
    <property type="entry name" value="GAF-like_dom_sf"/>
</dbReference>
<evidence type="ECO:0000256" key="1">
    <source>
        <dbReference type="SAM" id="Phobius"/>
    </source>
</evidence>
<dbReference type="InterPro" id="IPR013656">
    <property type="entry name" value="PAS_4"/>
</dbReference>
<dbReference type="InterPro" id="IPR052155">
    <property type="entry name" value="Biofilm_reg_signaling"/>
</dbReference>
<dbReference type="Gene3D" id="3.20.20.450">
    <property type="entry name" value="EAL domain"/>
    <property type="match status" value="1"/>
</dbReference>
<keyword evidence="1" id="KW-0472">Membrane</keyword>
<dbReference type="Pfam" id="PF08448">
    <property type="entry name" value="PAS_4"/>
    <property type="match status" value="1"/>
</dbReference>
<dbReference type="PROSITE" id="PS50883">
    <property type="entry name" value="EAL"/>
    <property type="match status" value="1"/>
</dbReference>
<proteinExistence type="predicted"/>
<dbReference type="Gene3D" id="3.30.450.40">
    <property type="match status" value="1"/>
</dbReference>
<organism evidence="6 7">
    <name type="scientific">Sulfuriferula nivalis</name>
    <dbReference type="NCBI Taxonomy" id="2675298"/>
    <lineage>
        <taxon>Bacteria</taxon>
        <taxon>Pseudomonadati</taxon>
        <taxon>Pseudomonadota</taxon>
        <taxon>Betaproteobacteria</taxon>
        <taxon>Nitrosomonadales</taxon>
        <taxon>Sulfuricellaceae</taxon>
        <taxon>Sulfuriferula</taxon>
    </lineage>
</organism>
<sequence length="954" mass="107409">MNAILIPGFWILAGICIYATVVHASIAFRQTKVNYTHLFFSGMCLLAVPFIITHTLVFHAVQVTDYIEALRWNIAVVALQLILLVWFIALYSRVRPNWLLYGLSMIFLIMFAANWMQPYTLQYITFEGIRPYSLPWGEGVSLPTGKNGNWFKFGVAAVLFAYSYTIYALGVSYRREGERATLVMLFAVVIYLVLSIQGILVRFGVIDFVPLGSFGYLGMIIVMGSVLAYETRKQGERLQAILDHVPAVVYMKDLSGRYLMINRHYEELFNVTNDDLVGKYDTGLFPQAQVDIFRANERRVIDERTSLTFEEVADKHGVPHTYFSQKFPLFNADGSPYAICGIATDITERKQMETAIRYIAEGVGAETGVQFFQHLVQSLYQLFHADYVLIGQLDEVSALRVQTLAVCEQGQIIDNLNYSLVDTPCEQVMQLGTCVFPSAVYAAFPKDKFLADHAIEAYIGTPLLDGRLTTPVGVVVMLSRHAMLQEMRQVKEILEIFAARAGAELARLKSEEKMRDMAYQDYLTRLPNRALLHAQLAQLLRRVNLDNKIGVMLMLDLDHFKTINNALSHDVGDDVLREVARRLVDMAAKDCFVARLGGDEFVVLAQSGLPTLAQAEGYARNVAGKIMQQFEHTLSIGEHELNVGASVGIVLFDGLQESSLDVLRHAEMALYRAKGMGRNNVQFYLDELQAGAEEKLRLEDGLRIAIVNREFELHFQPQVNGQGRMIGAEALLRWRHPEMGNIPPSIFIPVAEEAGIIHSIGSWVLDDAVAKLASWLNTDVPYAGHLSVNVSAWQFARVDFVEQVRKVLEKYQVSPERLMLEVTETALLYDFDQTVSKLRELRELGVQISLDDFGTGYSSLAYLKDLPLDELKIDKAFIDEMLLNQDHTLVESIMAIGGCMKLKVIAEGVESAMQRDALLNLGCTQFQGYLFSKPLPEIEFLKWVTLQQSELNDK</sequence>
<dbReference type="InterPro" id="IPR000014">
    <property type="entry name" value="PAS"/>
</dbReference>
<feature type="domain" description="PAC" evidence="3">
    <location>
        <begin position="305"/>
        <end position="358"/>
    </location>
</feature>
<dbReference type="CDD" id="cd01949">
    <property type="entry name" value="GGDEF"/>
    <property type="match status" value="1"/>
</dbReference>
<protein>
    <recommendedName>
        <fullName evidence="8">Diguanylate cyclase/phosphodiesterase</fullName>
    </recommendedName>
</protein>
<dbReference type="PROSITE" id="PS50113">
    <property type="entry name" value="PAC"/>
    <property type="match status" value="1"/>
</dbReference>
<dbReference type="CDD" id="cd01948">
    <property type="entry name" value="EAL"/>
    <property type="match status" value="1"/>
</dbReference>
<dbReference type="SMART" id="SM00065">
    <property type="entry name" value="GAF"/>
    <property type="match status" value="1"/>
</dbReference>